<organism evidence="1 2">
    <name type="scientific">Bonamia ostreae</name>
    <dbReference type="NCBI Taxonomy" id="126728"/>
    <lineage>
        <taxon>Eukaryota</taxon>
        <taxon>Sar</taxon>
        <taxon>Rhizaria</taxon>
        <taxon>Endomyxa</taxon>
        <taxon>Ascetosporea</taxon>
        <taxon>Haplosporida</taxon>
        <taxon>Bonamia</taxon>
    </lineage>
</organism>
<dbReference type="Proteomes" id="UP001439008">
    <property type="component" value="Unassembled WGS sequence"/>
</dbReference>
<evidence type="ECO:0000313" key="2">
    <source>
        <dbReference type="Proteomes" id="UP001439008"/>
    </source>
</evidence>
<proteinExistence type="predicted"/>
<name>A0ABV2AUE1_9EUKA</name>
<dbReference type="InterPro" id="IPR036397">
    <property type="entry name" value="RNaseH_sf"/>
</dbReference>
<gene>
    <name evidence="1" type="ORF">MHBO_004535</name>
</gene>
<dbReference type="EMBL" id="JBDODL010004306">
    <property type="protein sequence ID" value="MES1923002.1"/>
    <property type="molecule type" value="Genomic_DNA"/>
</dbReference>
<protein>
    <submittedName>
        <fullName evidence="1">Uncharacterized protein</fullName>
    </submittedName>
</protein>
<accession>A0ABV2AUE1</accession>
<keyword evidence="2" id="KW-1185">Reference proteome</keyword>
<evidence type="ECO:0000313" key="1">
    <source>
        <dbReference type="EMBL" id="MES1923002.1"/>
    </source>
</evidence>
<comment type="caution">
    <text evidence="1">The sequence shown here is derived from an EMBL/GenBank/DDBJ whole genome shotgun (WGS) entry which is preliminary data.</text>
</comment>
<dbReference type="Gene3D" id="3.30.420.10">
    <property type="entry name" value="Ribonuclease H-like superfamily/Ribonuclease H"/>
    <property type="match status" value="1"/>
</dbReference>
<reference evidence="1 2" key="1">
    <citation type="journal article" date="2024" name="BMC Biol.">
        <title>Comparative genomics of Ascetosporea gives new insight into the evolutionary basis for animal parasitism in Rhizaria.</title>
        <authorList>
            <person name="Hiltunen Thoren M."/>
            <person name="Onut-Brannstrom I."/>
            <person name="Alfjorden A."/>
            <person name="Peckova H."/>
            <person name="Swords F."/>
            <person name="Hooper C."/>
            <person name="Holzer A.S."/>
            <person name="Bass D."/>
            <person name="Burki F."/>
        </authorList>
    </citation>
    <scope>NUCLEOTIDE SEQUENCE [LARGE SCALE GENOMIC DNA]</scope>
    <source>
        <strain evidence="1">20-A016</strain>
    </source>
</reference>
<sequence>MIDHDSRVYIWRKRDEEWRPDFVTLRGTRACFEVTILACITSHGVGTITTIKDNINAEKYQQIPNLTPVLVLHFPEGN</sequence>